<dbReference type="Proteomes" id="UP000323439">
    <property type="component" value="Unassembled WGS sequence"/>
</dbReference>
<evidence type="ECO:0000256" key="1">
    <source>
        <dbReference type="SAM" id="Phobius"/>
    </source>
</evidence>
<dbReference type="EMBL" id="FMXB01000003">
    <property type="protein sequence ID" value="SDA42470.1"/>
    <property type="molecule type" value="Genomic_DNA"/>
</dbReference>
<dbReference type="RefSeq" id="WP_149731089.1">
    <property type="nucleotide sequence ID" value="NZ_FMXB01000003.1"/>
</dbReference>
<evidence type="ECO:0000313" key="2">
    <source>
        <dbReference type="EMBL" id="SDA42470.1"/>
    </source>
</evidence>
<organism evidence="2 3">
    <name type="scientific">Methanobrevibacter millerae</name>
    <dbReference type="NCBI Taxonomy" id="230361"/>
    <lineage>
        <taxon>Archaea</taxon>
        <taxon>Methanobacteriati</taxon>
        <taxon>Methanobacteriota</taxon>
        <taxon>Methanomada group</taxon>
        <taxon>Methanobacteria</taxon>
        <taxon>Methanobacteriales</taxon>
        <taxon>Methanobacteriaceae</taxon>
        <taxon>Methanobrevibacter</taxon>
    </lineage>
</organism>
<name>A0A1G5V9D4_9EURY</name>
<dbReference type="AlphaFoldDB" id="A0A1G5V9D4"/>
<feature type="transmembrane region" description="Helical" evidence="1">
    <location>
        <begin position="38"/>
        <end position="58"/>
    </location>
</feature>
<gene>
    <name evidence="2" type="ORF">SAMN02910315_00449</name>
</gene>
<feature type="transmembrane region" description="Helical" evidence="1">
    <location>
        <begin position="14"/>
        <end position="32"/>
    </location>
</feature>
<protein>
    <submittedName>
        <fullName evidence="2">Uncharacterized protein</fullName>
    </submittedName>
</protein>
<feature type="transmembrane region" description="Helical" evidence="1">
    <location>
        <begin position="148"/>
        <end position="167"/>
    </location>
</feature>
<feature type="transmembrane region" description="Helical" evidence="1">
    <location>
        <begin position="173"/>
        <end position="191"/>
    </location>
</feature>
<keyword evidence="1" id="KW-0812">Transmembrane</keyword>
<proteinExistence type="predicted"/>
<evidence type="ECO:0000313" key="3">
    <source>
        <dbReference type="Proteomes" id="UP000323439"/>
    </source>
</evidence>
<keyword evidence="1" id="KW-1133">Transmembrane helix</keyword>
<sequence>MGNIDDLKDYDDKLIYFIIFNISLFLLINYNFKTIVDCYGIISLFLSVPVLYLPVYLLNNIIPADWKFWILYYNKNPHRFASDIFTRLRQGKIKYNKKDIDLNLIFKNYRTPNDSFEEDSLWYEIYQKNRYDPKVYQQHKLFLLSRDFTAIILPLTMLFSIVVYYLGISLDNIFIFLGISLIEIVIFRYIAIKQNEKFALSVLQEETYSLKEEKNGNIEY</sequence>
<keyword evidence="3" id="KW-1185">Reference proteome</keyword>
<accession>A0A1G5V9D4</accession>
<reference evidence="2 3" key="1">
    <citation type="submission" date="2016-10" db="EMBL/GenBank/DDBJ databases">
        <authorList>
            <person name="Varghese N."/>
            <person name="Submissions S."/>
        </authorList>
    </citation>
    <scope>NUCLEOTIDE SEQUENCE [LARGE SCALE GENOMIC DNA]</scope>
    <source>
        <strain evidence="2 3">DSM 16643</strain>
    </source>
</reference>
<keyword evidence="1" id="KW-0472">Membrane</keyword>